<evidence type="ECO:0000313" key="5">
    <source>
        <dbReference type="EMBL" id="OOP55949.1"/>
    </source>
</evidence>
<dbReference type="InterPro" id="IPR019734">
    <property type="entry name" value="TPR_rpt"/>
</dbReference>
<dbReference type="AlphaFoldDB" id="A0A1V4AS44"/>
<dbReference type="GO" id="GO:0016757">
    <property type="term" value="F:glycosyltransferase activity"/>
    <property type="evidence" value="ECO:0007669"/>
    <property type="project" value="UniProtKB-KW"/>
</dbReference>
<evidence type="ECO:0000256" key="2">
    <source>
        <dbReference type="ARBA" id="ARBA00022676"/>
    </source>
</evidence>
<dbReference type="PANTHER" id="PTHR44835:SF1">
    <property type="entry name" value="PROTEIN O-GLCNAC TRANSFERASE"/>
    <property type="match status" value="1"/>
</dbReference>
<accession>A0A1V4AS44</accession>
<protein>
    <submittedName>
        <fullName evidence="5">Uncharacterized protein</fullName>
    </submittedName>
</protein>
<dbReference type="EMBL" id="AYTS01000107">
    <property type="protein sequence ID" value="OOP55949.1"/>
    <property type="molecule type" value="Genomic_DNA"/>
</dbReference>
<dbReference type="InterPro" id="IPR011990">
    <property type="entry name" value="TPR-like_helical_dom_sf"/>
</dbReference>
<evidence type="ECO:0000256" key="1">
    <source>
        <dbReference type="ARBA" id="ARBA00004922"/>
    </source>
</evidence>
<dbReference type="PANTHER" id="PTHR44835">
    <property type="entry name" value="UDP-N-ACETYLGLUCOSAMINE--PEPTIDE N-ACETYLGLUCOSAMINYLTRANSFERASE SPINDLY-RELATED"/>
    <property type="match status" value="1"/>
</dbReference>
<dbReference type="InterPro" id="IPR051939">
    <property type="entry name" value="Glycosyltr_41/O-GlcNAc_trsf"/>
</dbReference>
<gene>
    <name evidence="5" type="ORF">AYP45_11750</name>
</gene>
<evidence type="ECO:0000256" key="3">
    <source>
        <dbReference type="ARBA" id="ARBA00022679"/>
    </source>
</evidence>
<dbReference type="Proteomes" id="UP000189681">
    <property type="component" value="Unassembled WGS sequence"/>
</dbReference>
<dbReference type="Gene3D" id="1.25.40.10">
    <property type="entry name" value="Tetratricopeptide repeat domain"/>
    <property type="match status" value="1"/>
</dbReference>
<dbReference type="PROSITE" id="PS50293">
    <property type="entry name" value="TPR_REGION"/>
    <property type="match status" value="1"/>
</dbReference>
<comment type="caution">
    <text evidence="5">The sequence shown here is derived from an EMBL/GenBank/DDBJ whole genome shotgun (WGS) entry which is preliminary data.</text>
</comment>
<name>A0A1V4AS44_9BACT</name>
<evidence type="ECO:0000256" key="4">
    <source>
        <dbReference type="PROSITE-ProRule" id="PRU00339"/>
    </source>
</evidence>
<sequence>MPFLPIKKLLSADPSHKETKNRLAMLYNNKGVSCALQGKKDDAIAAYKEALKNKEDFSEAYNNLGAAYVDKGLIDDAIVTYKKALEINPNFGEVYNNLGVAYTKKKGV</sequence>
<dbReference type="Pfam" id="PF00515">
    <property type="entry name" value="TPR_1"/>
    <property type="match status" value="1"/>
</dbReference>
<keyword evidence="2" id="KW-0328">Glycosyltransferase</keyword>
<dbReference type="PROSITE" id="PS50005">
    <property type="entry name" value="TPR"/>
    <property type="match status" value="1"/>
</dbReference>
<keyword evidence="3" id="KW-0808">Transferase</keyword>
<organism evidence="5 6">
    <name type="scientific">Candidatus Brocadia carolinensis</name>
    <dbReference type="NCBI Taxonomy" id="1004156"/>
    <lineage>
        <taxon>Bacteria</taxon>
        <taxon>Pseudomonadati</taxon>
        <taxon>Planctomycetota</taxon>
        <taxon>Candidatus Brocadiia</taxon>
        <taxon>Candidatus Brocadiales</taxon>
        <taxon>Candidatus Brocadiaceae</taxon>
        <taxon>Candidatus Brocadia</taxon>
    </lineage>
</organism>
<evidence type="ECO:0000313" key="6">
    <source>
        <dbReference type="Proteomes" id="UP000189681"/>
    </source>
</evidence>
<dbReference type="STRING" id="1004156.AYP45_11750"/>
<proteinExistence type="predicted"/>
<dbReference type="SMART" id="SM00028">
    <property type="entry name" value="TPR"/>
    <property type="match status" value="2"/>
</dbReference>
<keyword evidence="4" id="KW-0802">TPR repeat</keyword>
<comment type="pathway">
    <text evidence="1">Protein modification; protein glycosylation.</text>
</comment>
<dbReference type="SUPFAM" id="SSF48452">
    <property type="entry name" value="TPR-like"/>
    <property type="match status" value="1"/>
</dbReference>
<feature type="repeat" description="TPR" evidence="4">
    <location>
        <begin position="58"/>
        <end position="91"/>
    </location>
</feature>
<dbReference type="Pfam" id="PF13414">
    <property type="entry name" value="TPR_11"/>
    <property type="match status" value="1"/>
</dbReference>
<reference evidence="5 6" key="1">
    <citation type="journal article" date="2017" name="Water Res.">
        <title>Discovery and metagenomic analysis of an anammox bacterial enrichment related to Candidatus "Brocadia caroliniensis" in a full-scale glycerol-fed nitritation-denitritation separate centrate treatment process.</title>
        <authorList>
            <person name="Park H."/>
            <person name="Brotto A.C."/>
            <person name="van Loosdrecht M.C."/>
            <person name="Chandran K."/>
        </authorList>
    </citation>
    <scope>NUCLEOTIDE SEQUENCE [LARGE SCALE GENOMIC DNA]</scope>
    <source>
        <strain evidence="5">26THWARD</strain>
    </source>
</reference>